<evidence type="ECO:0000313" key="12">
    <source>
        <dbReference type="Proteomes" id="UP000254807"/>
    </source>
</evidence>
<reference evidence="11 12" key="1">
    <citation type="submission" date="2018-06" db="EMBL/GenBank/DDBJ databases">
        <authorList>
            <consortium name="Pathogen Informatics"/>
            <person name="Doyle S."/>
        </authorList>
    </citation>
    <scope>NUCLEOTIDE SEQUENCE [LARGE SCALE GENOMIC DNA]</scope>
    <source>
        <strain evidence="11 12">NCTC12360</strain>
    </source>
</reference>
<keyword evidence="10" id="KW-0812">Transmembrane</keyword>
<dbReference type="InterPro" id="IPR008271">
    <property type="entry name" value="Ser/Thr_kinase_AS"/>
</dbReference>
<keyword evidence="5 11" id="KW-0418">Kinase</keyword>
<protein>
    <recommendedName>
        <fullName evidence="1">non-specific serine/threonine protein kinase</fullName>
        <ecNumber evidence="1">2.7.11.1</ecNumber>
    </recommendedName>
</protein>
<feature type="transmembrane region" description="Helical" evidence="10">
    <location>
        <begin position="334"/>
        <end position="355"/>
    </location>
</feature>
<evidence type="ECO:0000256" key="10">
    <source>
        <dbReference type="SAM" id="Phobius"/>
    </source>
</evidence>
<dbReference type="RefSeq" id="WP_060815022.1">
    <property type="nucleotide sequence ID" value="NZ_JBHULA010000030.1"/>
</dbReference>
<dbReference type="CDD" id="cd06577">
    <property type="entry name" value="PASTA_pknB"/>
    <property type="match status" value="4"/>
</dbReference>
<dbReference type="OrthoDB" id="9788659at2"/>
<dbReference type="Pfam" id="PF03793">
    <property type="entry name" value="PASTA"/>
    <property type="match status" value="4"/>
</dbReference>
<dbReference type="InterPro" id="IPR000719">
    <property type="entry name" value="Prot_kinase_dom"/>
</dbReference>
<keyword evidence="12" id="KW-1185">Reference proteome</keyword>
<evidence type="ECO:0000313" key="11">
    <source>
        <dbReference type="EMBL" id="STD83699.1"/>
    </source>
</evidence>
<dbReference type="AlphaFoldDB" id="A0A376H6A3"/>
<dbReference type="GO" id="GO:0004674">
    <property type="term" value="F:protein serine/threonine kinase activity"/>
    <property type="evidence" value="ECO:0007669"/>
    <property type="project" value="UniProtKB-KW"/>
</dbReference>
<feature type="compositionally biased region" description="Polar residues" evidence="9">
    <location>
        <begin position="625"/>
        <end position="634"/>
    </location>
</feature>
<evidence type="ECO:0000256" key="8">
    <source>
        <dbReference type="ARBA" id="ARBA00048679"/>
    </source>
</evidence>
<dbReference type="SMART" id="SM00220">
    <property type="entry name" value="S_TKc"/>
    <property type="match status" value="1"/>
</dbReference>
<gene>
    <name evidence="11" type="primary">prkC_1</name>
    <name evidence="11" type="ORF">NCTC12360_02172</name>
</gene>
<feature type="region of interest" description="Disordered" evidence="9">
    <location>
        <begin position="305"/>
        <end position="325"/>
    </location>
</feature>
<dbReference type="PANTHER" id="PTHR43289:SF34">
    <property type="entry name" value="SERINE_THREONINE-PROTEIN KINASE YBDM-RELATED"/>
    <property type="match status" value="1"/>
</dbReference>
<dbReference type="NCBIfam" id="NF033483">
    <property type="entry name" value="PknB_PASTA_kin"/>
    <property type="match status" value="1"/>
</dbReference>
<dbReference type="EC" id="2.7.11.1" evidence="1"/>
<keyword evidence="6" id="KW-0067">ATP-binding</keyword>
<keyword evidence="10" id="KW-1133">Transmembrane helix</keyword>
<dbReference type="PANTHER" id="PTHR43289">
    <property type="entry name" value="MITOGEN-ACTIVATED PROTEIN KINASE KINASE KINASE 20-RELATED"/>
    <property type="match status" value="1"/>
</dbReference>
<feature type="compositionally biased region" description="Low complexity" evidence="9">
    <location>
        <begin position="641"/>
        <end position="663"/>
    </location>
</feature>
<accession>A0A376H6A3</accession>
<dbReference type="Pfam" id="PF00069">
    <property type="entry name" value="Pkinase"/>
    <property type="match status" value="1"/>
</dbReference>
<dbReference type="SUPFAM" id="SSF56112">
    <property type="entry name" value="Protein kinase-like (PK-like)"/>
    <property type="match status" value="1"/>
</dbReference>
<comment type="catalytic activity">
    <reaction evidence="8">
        <text>L-seryl-[protein] + ATP = O-phospho-L-seryl-[protein] + ADP + H(+)</text>
        <dbReference type="Rhea" id="RHEA:17989"/>
        <dbReference type="Rhea" id="RHEA-COMP:9863"/>
        <dbReference type="Rhea" id="RHEA-COMP:11604"/>
        <dbReference type="ChEBI" id="CHEBI:15378"/>
        <dbReference type="ChEBI" id="CHEBI:29999"/>
        <dbReference type="ChEBI" id="CHEBI:30616"/>
        <dbReference type="ChEBI" id="CHEBI:83421"/>
        <dbReference type="ChEBI" id="CHEBI:456216"/>
        <dbReference type="EC" id="2.7.11.1"/>
    </reaction>
</comment>
<comment type="catalytic activity">
    <reaction evidence="7">
        <text>L-threonyl-[protein] + ATP = O-phospho-L-threonyl-[protein] + ADP + H(+)</text>
        <dbReference type="Rhea" id="RHEA:46608"/>
        <dbReference type="Rhea" id="RHEA-COMP:11060"/>
        <dbReference type="Rhea" id="RHEA-COMP:11605"/>
        <dbReference type="ChEBI" id="CHEBI:15378"/>
        <dbReference type="ChEBI" id="CHEBI:30013"/>
        <dbReference type="ChEBI" id="CHEBI:30616"/>
        <dbReference type="ChEBI" id="CHEBI:61977"/>
        <dbReference type="ChEBI" id="CHEBI:456216"/>
        <dbReference type="EC" id="2.7.11.1"/>
    </reaction>
</comment>
<dbReference type="PROSITE" id="PS50011">
    <property type="entry name" value="PROTEIN_KINASE_DOM"/>
    <property type="match status" value="1"/>
</dbReference>
<dbReference type="PROSITE" id="PS51178">
    <property type="entry name" value="PASTA"/>
    <property type="match status" value="4"/>
</dbReference>
<organism evidence="11 12">
    <name type="scientific">Enterococcus gallinarum</name>
    <dbReference type="NCBI Taxonomy" id="1353"/>
    <lineage>
        <taxon>Bacteria</taxon>
        <taxon>Bacillati</taxon>
        <taxon>Bacillota</taxon>
        <taxon>Bacilli</taxon>
        <taxon>Lactobacillales</taxon>
        <taxon>Enterococcaceae</taxon>
        <taxon>Enterococcus</taxon>
    </lineage>
</organism>
<dbReference type="Gene3D" id="1.10.510.10">
    <property type="entry name" value="Transferase(Phosphotransferase) domain 1"/>
    <property type="match status" value="1"/>
</dbReference>
<dbReference type="FunFam" id="1.10.510.10:FF:000021">
    <property type="entry name" value="Serine/threonine protein kinase"/>
    <property type="match status" value="1"/>
</dbReference>
<evidence type="ECO:0000256" key="7">
    <source>
        <dbReference type="ARBA" id="ARBA00047899"/>
    </source>
</evidence>
<name>A0A376H6A3_ENTGA</name>
<dbReference type="Gene3D" id="3.30.10.20">
    <property type="match status" value="4"/>
</dbReference>
<keyword evidence="2 11" id="KW-0723">Serine/threonine-protein kinase</keyword>
<feature type="region of interest" description="Disordered" evidence="9">
    <location>
        <begin position="602"/>
        <end position="663"/>
    </location>
</feature>
<dbReference type="InterPro" id="IPR005543">
    <property type="entry name" value="PASTA_dom"/>
</dbReference>
<evidence type="ECO:0000256" key="6">
    <source>
        <dbReference type="ARBA" id="ARBA00022840"/>
    </source>
</evidence>
<dbReference type="Gene3D" id="3.30.200.20">
    <property type="entry name" value="Phosphorylase Kinase, domain 1"/>
    <property type="match status" value="1"/>
</dbReference>
<sequence length="663" mass="72455">MIEIGKKLNGRYKIIGNIGSGGMANVFLAHDLILDREVAVKVLRFDFQNDKNAIRRFQREALAATELVHPNIVTVYDVGEEDGMQFLVMEYVKGMDLKRYIQTHYPVPYLQIVDIVQQILSAVALAHQHRIIHRDLKPQNILINEEGVVKITDFGIAIALSETSITQTNSMLGSVHYLSPEQARGSMATNQSDIYAIGIILYEMLTGKVPFDGESAVTIALKHFQDEIPSIRIYDKNVPQSLENVVLKATAKEQADRYKTADEMREDLSTALSPERLNEPRWEPHALNDETRALTPITDEMIAEQPAEPAVTEPEVEETADQKQEKPKKKRKKWWLILPILVIAALLVIGGYFVFGGGRGDVEIPKVSGDTETVAREKLEAAGLKVADKTEEIADDEIEEGNVVKTDPQEGTEVKKNSEITLYISSGTEKITLKNYEEKNFEDVKAELIKLGFSEDQIKEETKSSDAIGEGLIISQSPDVGEKVSPKEDDITFVVSTGPESFAMEDYYGQRIEDVRAALTSKGVPTENIYEQSAPSDEPVGTVINQAPGAGESVITSQTVITLTVSSGQEMVNVPRIIGQSRNDAVAALNEAGLKYSIKEESGYNDSVPAGEVTDVSPGEGTSVAVGSSVNVTISKGPKPESSTSESSASSESTSTSSTSSED</sequence>
<evidence type="ECO:0000256" key="2">
    <source>
        <dbReference type="ARBA" id="ARBA00022527"/>
    </source>
</evidence>
<dbReference type="PROSITE" id="PS00108">
    <property type="entry name" value="PROTEIN_KINASE_ST"/>
    <property type="match status" value="1"/>
</dbReference>
<dbReference type="InterPro" id="IPR011009">
    <property type="entry name" value="Kinase-like_dom_sf"/>
</dbReference>
<dbReference type="Proteomes" id="UP000254807">
    <property type="component" value="Unassembled WGS sequence"/>
</dbReference>
<dbReference type="FunFam" id="3.30.200.20:FF:000035">
    <property type="entry name" value="Serine/threonine protein kinase Stk1"/>
    <property type="match status" value="1"/>
</dbReference>
<keyword evidence="3 11" id="KW-0808">Transferase</keyword>
<evidence type="ECO:0000256" key="5">
    <source>
        <dbReference type="ARBA" id="ARBA00022777"/>
    </source>
</evidence>
<keyword evidence="4" id="KW-0547">Nucleotide-binding</keyword>
<dbReference type="EMBL" id="UFYW01000001">
    <property type="protein sequence ID" value="STD83699.1"/>
    <property type="molecule type" value="Genomic_DNA"/>
</dbReference>
<dbReference type="SMART" id="SM00740">
    <property type="entry name" value="PASTA"/>
    <property type="match status" value="4"/>
</dbReference>
<dbReference type="InterPro" id="IPR017441">
    <property type="entry name" value="Protein_kinase_ATP_BS"/>
</dbReference>
<dbReference type="GO" id="GO:0005524">
    <property type="term" value="F:ATP binding"/>
    <property type="evidence" value="ECO:0007669"/>
    <property type="project" value="UniProtKB-UniRule"/>
</dbReference>
<evidence type="ECO:0000256" key="1">
    <source>
        <dbReference type="ARBA" id="ARBA00012513"/>
    </source>
</evidence>
<evidence type="ECO:0000256" key="3">
    <source>
        <dbReference type="ARBA" id="ARBA00022679"/>
    </source>
</evidence>
<evidence type="ECO:0000256" key="9">
    <source>
        <dbReference type="SAM" id="MobiDB-lite"/>
    </source>
</evidence>
<dbReference type="GO" id="GO:0106310">
    <property type="term" value="F:protein serine kinase activity"/>
    <property type="evidence" value="ECO:0007669"/>
    <property type="project" value="RHEA"/>
</dbReference>
<evidence type="ECO:0000256" key="4">
    <source>
        <dbReference type="ARBA" id="ARBA00022741"/>
    </source>
</evidence>
<dbReference type="PROSITE" id="PS00107">
    <property type="entry name" value="PROTEIN_KINASE_ATP"/>
    <property type="match status" value="1"/>
</dbReference>
<dbReference type="CDD" id="cd14014">
    <property type="entry name" value="STKc_PknB_like"/>
    <property type="match status" value="1"/>
</dbReference>
<proteinExistence type="predicted"/>
<keyword evidence="10" id="KW-0472">Membrane</keyword>